<dbReference type="CDD" id="cd10030">
    <property type="entry name" value="UDG-F4_TTUDGA_SPO1dp_like"/>
    <property type="match status" value="1"/>
</dbReference>
<comment type="similarity">
    <text evidence="1">Belongs to the uracil-DNA glycosylase (UDG) superfamily. Type 4 (UDGa) family.</text>
</comment>
<evidence type="ECO:0000256" key="4">
    <source>
        <dbReference type="ARBA" id="ARBA00022723"/>
    </source>
</evidence>
<dbReference type="Pfam" id="PF13566">
    <property type="entry name" value="DUF4130"/>
    <property type="match status" value="1"/>
</dbReference>
<evidence type="ECO:0000259" key="10">
    <source>
        <dbReference type="SMART" id="SM00986"/>
    </source>
</evidence>
<evidence type="ECO:0000256" key="6">
    <source>
        <dbReference type="ARBA" id="ARBA00022801"/>
    </source>
</evidence>
<dbReference type="GO" id="GO:0097506">
    <property type="term" value="F:deaminated base DNA N-glycosylase activity"/>
    <property type="evidence" value="ECO:0007669"/>
    <property type="project" value="UniProtKB-ARBA"/>
</dbReference>
<keyword evidence="9" id="KW-0234">DNA repair</keyword>
<dbReference type="PANTHER" id="PTHR33693:SF9">
    <property type="entry name" value="TYPE-4 URACIL-DNA GLYCOSYLASE"/>
    <property type="match status" value="1"/>
</dbReference>
<dbReference type="InterPro" id="IPR005273">
    <property type="entry name" value="Ura-DNA_glyco_family4"/>
</dbReference>
<dbReference type="GO" id="GO:0006281">
    <property type="term" value="P:DNA repair"/>
    <property type="evidence" value="ECO:0007669"/>
    <property type="project" value="UniProtKB-KW"/>
</dbReference>
<keyword evidence="8" id="KW-0411">Iron-sulfur</keyword>
<evidence type="ECO:0000256" key="9">
    <source>
        <dbReference type="ARBA" id="ARBA00023204"/>
    </source>
</evidence>
<dbReference type="NCBIfam" id="TIGR03915">
    <property type="entry name" value="SAM_7_link_chp"/>
    <property type="match status" value="1"/>
</dbReference>
<accession>A0A6J5C0J1</accession>
<dbReference type="PANTHER" id="PTHR33693">
    <property type="entry name" value="TYPE-5 URACIL-DNA GLYCOSYLASE"/>
    <property type="match status" value="1"/>
</dbReference>
<dbReference type="NCBIfam" id="TIGR03914">
    <property type="entry name" value="UDG_fam_dom"/>
    <property type="match status" value="1"/>
</dbReference>
<evidence type="ECO:0000256" key="8">
    <source>
        <dbReference type="ARBA" id="ARBA00023014"/>
    </source>
</evidence>
<organism evidence="11 12">
    <name type="scientific">Paraburkholderia phenoliruptrix</name>
    <dbReference type="NCBI Taxonomy" id="252970"/>
    <lineage>
        <taxon>Bacteria</taxon>
        <taxon>Pseudomonadati</taxon>
        <taxon>Pseudomonadota</taxon>
        <taxon>Betaproteobacteria</taxon>
        <taxon>Burkholderiales</taxon>
        <taxon>Burkholderiaceae</taxon>
        <taxon>Paraburkholderia</taxon>
    </lineage>
</organism>
<dbReference type="Pfam" id="PF03167">
    <property type="entry name" value="UDG"/>
    <property type="match status" value="1"/>
</dbReference>
<dbReference type="SUPFAM" id="SSF52141">
    <property type="entry name" value="Uracil-DNA glycosylase-like"/>
    <property type="match status" value="1"/>
</dbReference>
<evidence type="ECO:0000256" key="7">
    <source>
        <dbReference type="ARBA" id="ARBA00023004"/>
    </source>
</evidence>
<evidence type="ECO:0000256" key="2">
    <source>
        <dbReference type="ARBA" id="ARBA00019403"/>
    </source>
</evidence>
<dbReference type="NCBIfam" id="TIGR00758">
    <property type="entry name" value="UDG_fam4"/>
    <property type="match status" value="1"/>
</dbReference>
<dbReference type="Proteomes" id="UP000494249">
    <property type="component" value="Unassembled WGS sequence"/>
</dbReference>
<reference evidence="11 12" key="1">
    <citation type="submission" date="2020-04" db="EMBL/GenBank/DDBJ databases">
        <authorList>
            <person name="De Canck E."/>
        </authorList>
    </citation>
    <scope>NUCLEOTIDE SEQUENCE [LARGE SCALE GENOMIC DNA]</scope>
    <source>
        <strain evidence="11 12">LMG 22037</strain>
    </source>
</reference>
<evidence type="ECO:0000256" key="5">
    <source>
        <dbReference type="ARBA" id="ARBA00022763"/>
    </source>
</evidence>
<dbReference type="SMART" id="SM00987">
    <property type="entry name" value="UreE_C"/>
    <property type="match status" value="1"/>
</dbReference>
<keyword evidence="4" id="KW-0479">Metal-binding</keyword>
<dbReference type="SMART" id="SM00986">
    <property type="entry name" value="UDG"/>
    <property type="match status" value="1"/>
</dbReference>
<dbReference type="RefSeq" id="WP_035478632.1">
    <property type="nucleotide sequence ID" value="NZ_CADFGL010000009.1"/>
</dbReference>
<dbReference type="GO" id="GO:0046872">
    <property type="term" value="F:metal ion binding"/>
    <property type="evidence" value="ECO:0007669"/>
    <property type="project" value="UniProtKB-KW"/>
</dbReference>
<dbReference type="AlphaFoldDB" id="A0A6J5C0J1"/>
<dbReference type="InterPro" id="IPR051536">
    <property type="entry name" value="UDG_Type-4/5"/>
</dbReference>
<keyword evidence="3" id="KW-0004">4Fe-4S</keyword>
<keyword evidence="6" id="KW-0378">Hydrolase</keyword>
<dbReference type="EMBL" id="CADIKB010000031">
    <property type="protein sequence ID" value="CAB3722782.1"/>
    <property type="molecule type" value="Genomic_DNA"/>
</dbReference>
<dbReference type="InterPro" id="IPR023875">
    <property type="entry name" value="DNA_repair_put"/>
</dbReference>
<dbReference type="InterPro" id="IPR025404">
    <property type="entry name" value="DUF4130"/>
</dbReference>
<evidence type="ECO:0000256" key="3">
    <source>
        <dbReference type="ARBA" id="ARBA00022485"/>
    </source>
</evidence>
<dbReference type="GO" id="GO:0051539">
    <property type="term" value="F:4 iron, 4 sulfur cluster binding"/>
    <property type="evidence" value="ECO:0007669"/>
    <property type="project" value="UniProtKB-KW"/>
</dbReference>
<dbReference type="InterPro" id="IPR005122">
    <property type="entry name" value="Uracil-DNA_glycosylase-like"/>
</dbReference>
<evidence type="ECO:0000313" key="11">
    <source>
        <dbReference type="EMBL" id="CAB3722782.1"/>
    </source>
</evidence>
<gene>
    <name evidence="11" type="ORF">LMG22037_04906</name>
</gene>
<sequence length="490" mass="54037">MLRRIEIDNHFEAWRAASLAALAHGLAPEAIEWRIRESAGAKPLAGQTAFDYGETQGNGSAAQAPAVHVSKDLAALLHDAALYREPQRWAFLYKVLWRWQHGDRTVASPADVDGARLYHMAKCVRRARHDMIAYVRFRKQQSDASGPEYIAWYEPEHDVLGWAAEHFAQRMGRSSWMIATPHGAAFWDGSQLHIEARHALRDPHHSDTNDEAESLWLAYYRSTFNPARLNEAALQQHMPVRFWKGLPEGRLIPAMLSEARTGARRVAQASGVTALGGKAIPVEAESAQPARAQPSSLNACRRCDLWRHATQAVGGAGPRPAPIMLIGEQPGDQEDLSGEPFVGPAGQLLNSAIARAGLTRDELYLTNAVKHFKWEPRGKRRLHKTPAQREVEACSHWLAHEFATVRPSVVVVLGATALHALLRESASLSDYLSEPFELEGGWGIATYHPSFALRQRDGAAREKVTADITGALIKARQLAASLEAGPRGAR</sequence>
<proteinExistence type="inferred from homology"/>
<dbReference type="Gene3D" id="3.40.470.10">
    <property type="entry name" value="Uracil-DNA glycosylase-like domain"/>
    <property type="match status" value="1"/>
</dbReference>
<keyword evidence="7" id="KW-0408">Iron</keyword>
<feature type="domain" description="Uracil-DNA glycosylase-like" evidence="10">
    <location>
        <begin position="314"/>
        <end position="469"/>
    </location>
</feature>
<keyword evidence="5" id="KW-0227">DNA damage</keyword>
<name>A0A6J5C0J1_9BURK</name>
<evidence type="ECO:0000256" key="1">
    <source>
        <dbReference type="ARBA" id="ARBA00006521"/>
    </source>
</evidence>
<dbReference type="InterPro" id="IPR036895">
    <property type="entry name" value="Uracil-DNA_glycosylase-like_sf"/>
</dbReference>
<evidence type="ECO:0000313" key="12">
    <source>
        <dbReference type="Proteomes" id="UP000494249"/>
    </source>
</evidence>
<protein>
    <recommendedName>
        <fullName evidence="2">Type-4 uracil-DNA glycosylase</fullName>
    </recommendedName>
</protein>